<organism evidence="1 2">
    <name type="scientific">Elysia crispata</name>
    <name type="common">lettuce slug</name>
    <dbReference type="NCBI Taxonomy" id="231223"/>
    <lineage>
        <taxon>Eukaryota</taxon>
        <taxon>Metazoa</taxon>
        <taxon>Spiralia</taxon>
        <taxon>Lophotrochozoa</taxon>
        <taxon>Mollusca</taxon>
        <taxon>Gastropoda</taxon>
        <taxon>Heterobranchia</taxon>
        <taxon>Euthyneura</taxon>
        <taxon>Panpulmonata</taxon>
        <taxon>Sacoglossa</taxon>
        <taxon>Placobranchoidea</taxon>
        <taxon>Plakobranchidae</taxon>
        <taxon>Elysia</taxon>
    </lineage>
</organism>
<reference evidence="1" key="1">
    <citation type="journal article" date="2023" name="G3 (Bethesda)">
        <title>A reference genome for the long-term kleptoplast-retaining sea slug Elysia crispata morphotype clarki.</title>
        <authorList>
            <person name="Eastman K.E."/>
            <person name="Pendleton A.L."/>
            <person name="Shaikh M.A."/>
            <person name="Suttiyut T."/>
            <person name="Ogas R."/>
            <person name="Tomko P."/>
            <person name="Gavelis G."/>
            <person name="Widhalm J.R."/>
            <person name="Wisecaver J.H."/>
        </authorList>
    </citation>
    <scope>NUCLEOTIDE SEQUENCE</scope>
    <source>
        <strain evidence="1">ECLA1</strain>
    </source>
</reference>
<keyword evidence="2" id="KW-1185">Reference proteome</keyword>
<name>A0AAE0YV09_9GAST</name>
<accession>A0AAE0YV09</accession>
<dbReference type="Proteomes" id="UP001283361">
    <property type="component" value="Unassembled WGS sequence"/>
</dbReference>
<gene>
    <name evidence="1" type="ORF">RRG08_063193</name>
</gene>
<comment type="caution">
    <text evidence="1">The sequence shown here is derived from an EMBL/GenBank/DDBJ whole genome shotgun (WGS) entry which is preliminary data.</text>
</comment>
<evidence type="ECO:0000313" key="2">
    <source>
        <dbReference type="Proteomes" id="UP001283361"/>
    </source>
</evidence>
<dbReference type="EMBL" id="JAWDGP010005428">
    <property type="protein sequence ID" value="KAK3757001.1"/>
    <property type="molecule type" value="Genomic_DNA"/>
</dbReference>
<proteinExistence type="predicted"/>
<protein>
    <submittedName>
        <fullName evidence="1">Uncharacterized protein</fullName>
    </submittedName>
</protein>
<sequence>MDVLVHYDLFDCGFYFYLGRGELRPSENLMESSNNLTRHKTQVPIPLQRVRIATSSSNTLSSLLLTQLCSQGLCGFSLALELNS</sequence>
<evidence type="ECO:0000313" key="1">
    <source>
        <dbReference type="EMBL" id="KAK3757001.1"/>
    </source>
</evidence>
<dbReference type="AlphaFoldDB" id="A0AAE0YV09"/>